<keyword evidence="1 3" id="KW-0238">DNA-binding</keyword>
<dbReference type="PANTHER" id="PTHR47894">
    <property type="entry name" value="HTH-TYPE TRANSCRIPTIONAL REGULATOR GADX"/>
    <property type="match status" value="1"/>
</dbReference>
<sequence>MQTAYSPSVNSNPIPPGTVSAIAVVDLARQLRAVDPAIAGVWPELANWVERMDAGHDLAELLNLRFPEHWLQQLWHGAAKTIPDDLGLRIGQSVSPQAQGLLASWVSHCDTLGEALTLYIERIALLNARDGWTLTPKGRDLYVQSRLGADRGYPQQARERSLVALLAWGRYLTDDSLAPLAVYWTHAKPAHEEALTEFFRCPQHFEQSANALVLPDTALQRPLKQANAYVKKLMARHISDVRFHTHQPLTSQIQSLLRQDLKRFSQVEAVCDRLHVSRATLYRKLRDERQVYSSLLDEERQRQAALLHARSAADIAERLGYHDISSYYKARKRWRGQGAAMAQTGSGPETAGEDG</sequence>
<dbReference type="Pfam" id="PF12625">
    <property type="entry name" value="Arabinose_bd"/>
    <property type="match status" value="1"/>
</dbReference>
<dbReference type="SMART" id="SM00342">
    <property type="entry name" value="HTH_ARAC"/>
    <property type="match status" value="1"/>
</dbReference>
<dbReference type="PANTHER" id="PTHR47894:SF1">
    <property type="entry name" value="HTH-TYPE TRANSCRIPTIONAL REGULATOR VQSM"/>
    <property type="match status" value="1"/>
</dbReference>
<dbReference type="GO" id="GO:0003700">
    <property type="term" value="F:DNA-binding transcription factor activity"/>
    <property type="evidence" value="ECO:0007669"/>
    <property type="project" value="InterPro"/>
</dbReference>
<dbReference type="GO" id="GO:0005829">
    <property type="term" value="C:cytosol"/>
    <property type="evidence" value="ECO:0007669"/>
    <property type="project" value="TreeGrafter"/>
</dbReference>
<dbReference type="Proteomes" id="UP000199675">
    <property type="component" value="Unassembled WGS sequence"/>
</dbReference>
<name>A0A1H2ZE19_9GAMM</name>
<gene>
    <name evidence="3" type="ORF">SAMN04487960_106271</name>
</gene>
<accession>A0A1H2ZE19</accession>
<dbReference type="EMBL" id="FNNE01000006">
    <property type="protein sequence ID" value="SDX15054.1"/>
    <property type="molecule type" value="Genomic_DNA"/>
</dbReference>
<proteinExistence type="predicted"/>
<feature type="domain" description="HTH araC/xylS-type" evidence="2">
    <location>
        <begin position="251"/>
        <end position="345"/>
    </location>
</feature>
<dbReference type="AlphaFoldDB" id="A0A1H2ZE19"/>
<keyword evidence="4" id="KW-1185">Reference proteome</keyword>
<dbReference type="PROSITE" id="PS01124">
    <property type="entry name" value="HTH_ARAC_FAMILY_2"/>
    <property type="match status" value="1"/>
</dbReference>
<dbReference type="InterPro" id="IPR032687">
    <property type="entry name" value="AraC-type_N"/>
</dbReference>
<evidence type="ECO:0000313" key="3">
    <source>
        <dbReference type="EMBL" id="SDX15054.1"/>
    </source>
</evidence>
<dbReference type="GO" id="GO:0000976">
    <property type="term" value="F:transcription cis-regulatory region binding"/>
    <property type="evidence" value="ECO:0007669"/>
    <property type="project" value="TreeGrafter"/>
</dbReference>
<organism evidence="3 4">
    <name type="scientific">Marinobacter mobilis</name>
    <dbReference type="NCBI Taxonomy" id="488533"/>
    <lineage>
        <taxon>Bacteria</taxon>
        <taxon>Pseudomonadati</taxon>
        <taxon>Pseudomonadota</taxon>
        <taxon>Gammaproteobacteria</taxon>
        <taxon>Pseudomonadales</taxon>
        <taxon>Marinobacteraceae</taxon>
        <taxon>Marinobacter</taxon>
    </lineage>
</organism>
<dbReference type="STRING" id="488533.SAMN04487960_106271"/>
<dbReference type="InterPro" id="IPR018060">
    <property type="entry name" value="HTH_AraC"/>
</dbReference>
<evidence type="ECO:0000256" key="1">
    <source>
        <dbReference type="ARBA" id="ARBA00023125"/>
    </source>
</evidence>
<evidence type="ECO:0000259" key="2">
    <source>
        <dbReference type="PROSITE" id="PS01124"/>
    </source>
</evidence>
<evidence type="ECO:0000313" key="4">
    <source>
        <dbReference type="Proteomes" id="UP000199675"/>
    </source>
</evidence>
<dbReference type="RefSeq" id="WP_091814029.1">
    <property type="nucleotide sequence ID" value="NZ_FNNE01000006.1"/>
</dbReference>
<dbReference type="OrthoDB" id="9805730at2"/>
<reference evidence="3 4" key="1">
    <citation type="submission" date="2016-10" db="EMBL/GenBank/DDBJ databases">
        <authorList>
            <person name="de Groot N.N."/>
        </authorList>
    </citation>
    <scope>NUCLEOTIDE SEQUENCE [LARGE SCALE GENOMIC DNA]</scope>
    <source>
        <strain evidence="3 4">CGMCC 1.7059</strain>
    </source>
</reference>
<protein>
    <submittedName>
        <fullName evidence="3">AraC-type DNA-binding protein</fullName>
    </submittedName>
</protein>
<dbReference type="Gene3D" id="1.10.10.60">
    <property type="entry name" value="Homeodomain-like"/>
    <property type="match status" value="1"/>
</dbReference>